<dbReference type="RefSeq" id="WP_146820675.1">
    <property type="nucleotide sequence ID" value="NZ_CP029077.1"/>
</dbReference>
<feature type="domain" description="S1 motif" evidence="7">
    <location>
        <begin position="310"/>
        <end position="381"/>
    </location>
</feature>
<evidence type="ECO:0000259" key="7">
    <source>
        <dbReference type="PROSITE" id="PS50126"/>
    </source>
</evidence>
<dbReference type="Proteomes" id="UP000321934">
    <property type="component" value="Chromosome"/>
</dbReference>
<evidence type="ECO:0000256" key="2">
    <source>
        <dbReference type="ARBA" id="ARBA00022980"/>
    </source>
</evidence>
<protein>
    <recommendedName>
        <fullName evidence="5">Small ribosomal subunit protein bS1</fullName>
    </recommendedName>
    <alternativeName>
        <fullName evidence="6">30S ribosomal protein S1</fullName>
    </alternativeName>
</protein>
<dbReference type="AlphaFoldDB" id="A0A5B8XDK7"/>
<organism evidence="8 9">
    <name type="scientific">Candidatus Deianiraea vastatrix</name>
    <dbReference type="NCBI Taxonomy" id="2163644"/>
    <lineage>
        <taxon>Bacteria</taxon>
        <taxon>Pseudomonadati</taxon>
        <taxon>Pseudomonadota</taxon>
        <taxon>Alphaproteobacteria</taxon>
        <taxon>Rickettsiales</taxon>
        <taxon>Candidatus Deianiraeaceae</taxon>
        <taxon>Candidatus Deianiraea</taxon>
    </lineage>
</organism>
<dbReference type="Gene3D" id="2.40.50.140">
    <property type="entry name" value="Nucleic acid-binding proteins"/>
    <property type="match status" value="5"/>
</dbReference>
<dbReference type="PROSITE" id="PS50126">
    <property type="entry name" value="S1"/>
    <property type="match status" value="5"/>
</dbReference>
<reference evidence="8 9" key="1">
    <citation type="journal article" date="2019" name="ISME J.">
        <title>Deianiraea, an extracellular bacterium associated with the ciliate Paramecium, suggests an alternative scenario for the evolution of Rickettsiales.</title>
        <authorList>
            <person name="Castelli M."/>
            <person name="Sabaneyeva E."/>
            <person name="Lanzoni O."/>
            <person name="Lebedeva N."/>
            <person name="Floriano A.M."/>
            <person name="Gaiarsa S."/>
            <person name="Benken K."/>
            <person name="Modeo L."/>
            <person name="Bandi C."/>
            <person name="Potekhin A."/>
            <person name="Sassera D."/>
            <person name="Petroni G."/>
        </authorList>
    </citation>
    <scope>NUCLEOTIDE SEQUENCE [LARGE SCALE GENOMIC DNA]</scope>
    <source>
        <strain evidence="8">CyL4-1</strain>
    </source>
</reference>
<evidence type="ECO:0000256" key="6">
    <source>
        <dbReference type="ARBA" id="ARBA00035517"/>
    </source>
</evidence>
<feature type="domain" description="S1 motif" evidence="7">
    <location>
        <begin position="398"/>
        <end position="467"/>
    </location>
</feature>
<evidence type="ECO:0000256" key="1">
    <source>
        <dbReference type="ARBA" id="ARBA00006767"/>
    </source>
</evidence>
<evidence type="ECO:0000256" key="4">
    <source>
        <dbReference type="ARBA" id="ARBA00025604"/>
    </source>
</evidence>
<dbReference type="InterPro" id="IPR050437">
    <property type="entry name" value="Ribos_protein_bS1-like"/>
</dbReference>
<gene>
    <name evidence="8" type="ORF">Deia_00608</name>
</gene>
<dbReference type="EMBL" id="CP029077">
    <property type="protein sequence ID" value="QED23402.1"/>
    <property type="molecule type" value="Genomic_DNA"/>
</dbReference>
<feature type="domain" description="S1 motif" evidence="7">
    <location>
        <begin position="138"/>
        <end position="204"/>
    </location>
</feature>
<sequence>MTENVDNKSTEQKLSVSKDETVRLLPDYSSMQDDEFFAILNNSLAESNIDKLRRVVKSKIIEVNNEKDYIMVDSGLKSEGIISTKEFFRSQDKTQIFEGNEIETYISSLDHCGKVVVSREKAIREESWNKIVEAHKSGEPVEALVFAKTRSGFVVDIDAVICFLPGSQVDSEVFFEGNSILGTRQKVMIIHLDTKLRNVVVSRKAVKDLSRKEFRNAFLDKVQEGDIVEGVVKNITPYGAFVNLGDIDGLLHVTDISWEKIGHPAEVLKIGQKLKVKILKFSRAEEKISLGIKQLQDNPWNNFGTKYQIGNKVKGKIVNITNYGIFIGLEEKIDGLVHMSELSWKNDAAKKLKEEYKLGQEVEAVILDINIDKHRISLGIKQLTDSPWVSFISSYKSGDVIVGKITNIIDFGIFVSLNEQIDGLVNVNDICYGIDGYVPSKYKIGDEIKAMYIEGNIETQRVRLGIKQFFDDKIENNKASLVQGKPVDCNVCEIRHDGLIVSVLDGAIFSFIKKSEAGDMFNNAQIGDKTKATIVSYNDLNKKVTLSIKDYESNAVYGSQSQQSSTIGDIIDNLDSGKK</sequence>
<accession>A0A5B8XDK7</accession>
<evidence type="ECO:0000256" key="5">
    <source>
        <dbReference type="ARBA" id="ARBA00035293"/>
    </source>
</evidence>
<dbReference type="PANTHER" id="PTHR10724:SF7">
    <property type="entry name" value="SMALL RIBOSOMAL SUBUNIT PROTEIN BS1C"/>
    <property type="match status" value="1"/>
</dbReference>
<evidence type="ECO:0000313" key="9">
    <source>
        <dbReference type="Proteomes" id="UP000321934"/>
    </source>
</evidence>
<feature type="domain" description="S1 motif" evidence="7">
    <location>
        <begin position="225"/>
        <end position="293"/>
    </location>
</feature>
<dbReference type="InterPro" id="IPR003029">
    <property type="entry name" value="S1_domain"/>
</dbReference>
<feature type="domain" description="S1 motif" evidence="7">
    <location>
        <begin position="479"/>
        <end position="549"/>
    </location>
</feature>
<comment type="function">
    <text evidence="4">Binds mRNA; thus facilitating recognition of the initiation point. It is needed to translate mRNA with a short Shine-Dalgarno (SD) purine-rich sequence.</text>
</comment>
<dbReference type="GO" id="GO:0003735">
    <property type="term" value="F:structural constituent of ribosome"/>
    <property type="evidence" value="ECO:0007669"/>
    <property type="project" value="TreeGrafter"/>
</dbReference>
<evidence type="ECO:0000256" key="3">
    <source>
        <dbReference type="ARBA" id="ARBA00023274"/>
    </source>
</evidence>
<dbReference type="SMART" id="SM00316">
    <property type="entry name" value="S1"/>
    <property type="match status" value="6"/>
</dbReference>
<name>A0A5B8XDK7_9RICK</name>
<comment type="similarity">
    <text evidence="1">Belongs to the bacterial ribosomal protein bS1 family.</text>
</comment>
<dbReference type="FunFam" id="2.40.50.140:FF:000103">
    <property type="entry name" value="protein RRP5 homolog"/>
    <property type="match status" value="1"/>
</dbReference>
<dbReference type="PRINTS" id="PR00681">
    <property type="entry name" value="RIBOSOMALS1"/>
</dbReference>
<dbReference type="GO" id="GO:0022627">
    <property type="term" value="C:cytosolic small ribosomal subunit"/>
    <property type="evidence" value="ECO:0007669"/>
    <property type="project" value="TreeGrafter"/>
</dbReference>
<keyword evidence="2 8" id="KW-0689">Ribosomal protein</keyword>
<dbReference type="OrthoDB" id="9804077at2"/>
<evidence type="ECO:0000313" key="8">
    <source>
        <dbReference type="EMBL" id="QED23402.1"/>
    </source>
</evidence>
<dbReference type="GO" id="GO:0006412">
    <property type="term" value="P:translation"/>
    <property type="evidence" value="ECO:0007669"/>
    <property type="project" value="TreeGrafter"/>
</dbReference>
<dbReference type="PANTHER" id="PTHR10724">
    <property type="entry name" value="30S RIBOSOMAL PROTEIN S1"/>
    <property type="match status" value="1"/>
</dbReference>
<keyword evidence="9" id="KW-1185">Reference proteome</keyword>
<dbReference type="GO" id="GO:0003729">
    <property type="term" value="F:mRNA binding"/>
    <property type="evidence" value="ECO:0007669"/>
    <property type="project" value="TreeGrafter"/>
</dbReference>
<dbReference type="CDD" id="cd05688">
    <property type="entry name" value="S1_RPS1_repeat_ec3"/>
    <property type="match status" value="1"/>
</dbReference>
<proteinExistence type="inferred from homology"/>
<keyword evidence="3" id="KW-0687">Ribonucleoprotein</keyword>
<dbReference type="SUPFAM" id="SSF50249">
    <property type="entry name" value="Nucleic acid-binding proteins"/>
    <property type="match status" value="6"/>
</dbReference>
<dbReference type="Pfam" id="PF00575">
    <property type="entry name" value="S1"/>
    <property type="match status" value="4"/>
</dbReference>
<dbReference type="InterPro" id="IPR035104">
    <property type="entry name" value="Ribosomal_protein_S1-like"/>
</dbReference>
<dbReference type="InterPro" id="IPR012340">
    <property type="entry name" value="NA-bd_OB-fold"/>
</dbReference>